<dbReference type="OrthoDB" id="5646034at2"/>
<dbReference type="Proteomes" id="UP000001060">
    <property type="component" value="Chromosome"/>
</dbReference>
<keyword evidence="3" id="KW-1185">Reference proteome</keyword>
<sequence length="206" mass="23066">MIYLYIPFKLNEENKKLIKHANQWCKTAYEGHDVSCAILSADDTFPISQDSKKIKIYILAYEADGKSGMLASLPNSISCKTINSKELVERLLQSRLPEVGSVEIKLCIRQNVDNDCSLISSELIRNYLLNGNYKNPNLSIQVQSSADPFPGETNKLAYRTLTGTIPLFFKVDKEVIPNAEYPVLDVDAAPDPKEENGVRQANLLRA</sequence>
<organism evidence="2 3">
    <name type="scientific">Legionella longbeachae serogroup 1 (strain NSW150)</name>
    <dbReference type="NCBI Taxonomy" id="661367"/>
    <lineage>
        <taxon>Bacteria</taxon>
        <taxon>Pseudomonadati</taxon>
        <taxon>Pseudomonadota</taxon>
        <taxon>Gammaproteobacteria</taxon>
        <taxon>Legionellales</taxon>
        <taxon>Legionellaceae</taxon>
        <taxon>Legionella</taxon>
    </lineage>
</organism>
<dbReference type="HOGENOM" id="CLU_1330558_0_0_6"/>
<dbReference type="RefSeq" id="WP_003633035.1">
    <property type="nucleotide sequence ID" value="NC_013861.1"/>
</dbReference>
<dbReference type="STRING" id="661367.LLO_0517"/>
<dbReference type="GeneID" id="40924752"/>
<evidence type="ECO:0000313" key="3">
    <source>
        <dbReference type="Proteomes" id="UP000001060"/>
    </source>
</evidence>
<reference evidence="2 3" key="1">
    <citation type="journal article" date="2010" name="PLoS Genet.">
        <title>Analysis of the Legionella longbeachae genome and transcriptome uncovers unique strategies to cause Legionnaires' disease.</title>
        <authorList>
            <person name="Cazalet C."/>
            <person name="Gomez-Valero L."/>
            <person name="Rusniok C."/>
            <person name="Lomma M."/>
            <person name="Dervins-Ravault D."/>
            <person name="Newton H."/>
            <person name="Sansom F."/>
            <person name="Jarraud S."/>
            <person name="Zidane N."/>
            <person name="Ma L."/>
            <person name="Bouchier C."/>
            <person name="Etienne J."/>
            <person name="Hartland E."/>
            <person name="Buchrieser C."/>
        </authorList>
    </citation>
    <scope>NUCLEOTIDE SEQUENCE [LARGE SCALE GENOMIC DNA]</scope>
    <source>
        <strain evidence="2 3">NSW150</strain>
    </source>
</reference>
<accession>D3HPN5</accession>
<evidence type="ECO:0000256" key="1">
    <source>
        <dbReference type="SAM" id="MobiDB-lite"/>
    </source>
</evidence>
<name>D3HPN5_LEGLN</name>
<dbReference type="KEGG" id="llo:LLO_0517"/>
<gene>
    <name evidence="2" type="ordered locus">LLO_0517</name>
</gene>
<proteinExistence type="predicted"/>
<feature type="region of interest" description="Disordered" evidence="1">
    <location>
        <begin position="187"/>
        <end position="206"/>
    </location>
</feature>
<dbReference type="EMBL" id="FN650140">
    <property type="protein sequence ID" value="CBJ10849.1"/>
    <property type="molecule type" value="Genomic_DNA"/>
</dbReference>
<dbReference type="eggNOG" id="ENOG5031ESN">
    <property type="taxonomic scope" value="Bacteria"/>
</dbReference>
<protein>
    <submittedName>
        <fullName evidence="2">Uncharacterized protein</fullName>
    </submittedName>
</protein>
<dbReference type="AlphaFoldDB" id="D3HPN5"/>
<evidence type="ECO:0000313" key="2">
    <source>
        <dbReference type="EMBL" id="CBJ10849.1"/>
    </source>
</evidence>